<dbReference type="AlphaFoldDB" id="A0A7W6JA39"/>
<name>A0A7W6JA39_9HYPH</name>
<sequence>MLIIPPPNHPTFERESRSSPDERERARAEQAFYDAFAPRRTLAERLARWLPMPRLPGGAAGLAKRREPVRPSPSRLVRCDPHEC</sequence>
<dbReference type="EMBL" id="JACIEZ010000010">
    <property type="protein sequence ID" value="MBB4066633.1"/>
    <property type="molecule type" value="Genomic_DNA"/>
</dbReference>
<evidence type="ECO:0000256" key="1">
    <source>
        <dbReference type="SAM" id="MobiDB-lite"/>
    </source>
</evidence>
<accession>A0A7W6JA39</accession>
<feature type="region of interest" description="Disordered" evidence="1">
    <location>
        <begin position="54"/>
        <end position="84"/>
    </location>
</feature>
<dbReference type="Proteomes" id="UP000528286">
    <property type="component" value="Unassembled WGS sequence"/>
</dbReference>
<feature type="compositionally biased region" description="Basic and acidic residues" evidence="1">
    <location>
        <begin position="11"/>
        <end position="26"/>
    </location>
</feature>
<evidence type="ECO:0000313" key="2">
    <source>
        <dbReference type="EMBL" id="MBB4066633.1"/>
    </source>
</evidence>
<comment type="caution">
    <text evidence="2">The sequence shown here is derived from an EMBL/GenBank/DDBJ whole genome shotgun (WGS) entry which is preliminary data.</text>
</comment>
<protein>
    <submittedName>
        <fullName evidence="2">Uncharacterized protein</fullName>
    </submittedName>
</protein>
<feature type="region of interest" description="Disordered" evidence="1">
    <location>
        <begin position="1"/>
        <end position="26"/>
    </location>
</feature>
<gene>
    <name evidence="2" type="ORF">GGR23_003850</name>
</gene>
<keyword evidence="3" id="KW-1185">Reference proteome</keyword>
<evidence type="ECO:0000313" key="3">
    <source>
        <dbReference type="Proteomes" id="UP000528286"/>
    </source>
</evidence>
<organism evidence="2 3">
    <name type="scientific">Gellertiella hungarica</name>
    <dbReference type="NCBI Taxonomy" id="1572859"/>
    <lineage>
        <taxon>Bacteria</taxon>
        <taxon>Pseudomonadati</taxon>
        <taxon>Pseudomonadota</taxon>
        <taxon>Alphaproteobacteria</taxon>
        <taxon>Hyphomicrobiales</taxon>
        <taxon>Rhizobiaceae</taxon>
        <taxon>Gellertiella</taxon>
    </lineage>
</organism>
<reference evidence="2 3" key="1">
    <citation type="submission" date="2020-08" db="EMBL/GenBank/DDBJ databases">
        <title>Genomic Encyclopedia of Type Strains, Phase IV (KMG-IV): sequencing the most valuable type-strain genomes for metagenomic binning, comparative biology and taxonomic classification.</title>
        <authorList>
            <person name="Goeker M."/>
        </authorList>
    </citation>
    <scope>NUCLEOTIDE SEQUENCE [LARGE SCALE GENOMIC DNA]</scope>
    <source>
        <strain evidence="2 3">DSM 29853</strain>
    </source>
</reference>
<dbReference type="RefSeq" id="WP_183367887.1">
    <property type="nucleotide sequence ID" value="NZ_JACIEZ010000010.1"/>
</dbReference>
<proteinExistence type="predicted"/>